<dbReference type="InterPro" id="IPR035437">
    <property type="entry name" value="SNase_OB-fold_sf"/>
</dbReference>
<organism evidence="1 2">
    <name type="scientific">Sphingomonas glacialis</name>
    <dbReference type="NCBI Taxonomy" id="658225"/>
    <lineage>
        <taxon>Bacteria</taxon>
        <taxon>Pseudomonadati</taxon>
        <taxon>Pseudomonadota</taxon>
        <taxon>Alphaproteobacteria</taxon>
        <taxon>Sphingomonadales</taxon>
        <taxon>Sphingomonadaceae</taxon>
        <taxon>Sphingomonas</taxon>
    </lineage>
</organism>
<dbReference type="Gene3D" id="2.40.50.90">
    <property type="match status" value="1"/>
</dbReference>
<proteinExistence type="predicted"/>
<dbReference type="Proteomes" id="UP000319931">
    <property type="component" value="Unassembled WGS sequence"/>
</dbReference>
<gene>
    <name evidence="1" type="ORF">EAH76_11005</name>
</gene>
<dbReference type="OrthoDB" id="9805504at2"/>
<dbReference type="SUPFAM" id="SSF50199">
    <property type="entry name" value="Staphylococcal nuclease"/>
    <property type="match status" value="1"/>
</dbReference>
<accession>A0A502G0M4</accession>
<reference evidence="1 2" key="1">
    <citation type="journal article" date="2019" name="Environ. Microbiol.">
        <title>Species interactions and distinct microbial communities in high Arctic permafrost affected cryosols are associated with the CH4 and CO2 gas fluxes.</title>
        <authorList>
            <person name="Altshuler I."/>
            <person name="Hamel J."/>
            <person name="Turney S."/>
            <person name="Magnuson E."/>
            <person name="Levesque R."/>
            <person name="Greer C."/>
            <person name="Whyte L.G."/>
        </authorList>
    </citation>
    <scope>NUCLEOTIDE SEQUENCE [LARGE SCALE GENOMIC DNA]</scope>
    <source>
        <strain evidence="1 2">E6.1</strain>
    </source>
</reference>
<comment type="caution">
    <text evidence="1">The sequence shown here is derived from an EMBL/GenBank/DDBJ whole genome shotgun (WGS) entry which is preliminary data.</text>
</comment>
<evidence type="ECO:0000313" key="1">
    <source>
        <dbReference type="EMBL" id="TPG55092.1"/>
    </source>
</evidence>
<dbReference type="EMBL" id="RCZC01000002">
    <property type="protein sequence ID" value="TPG55092.1"/>
    <property type="molecule type" value="Genomic_DNA"/>
</dbReference>
<sequence length="120" mass="13263">MNGDALRRERERVRLLGIDAPALASHCQQRRRCAPGDPHASTSALRAALTMESIRFQQFGTDHCGRTLALFSADRGDLSCWQLRNGQDTYKPWWDNGGQLARIYPAAPKSGTASAPWPIA</sequence>
<name>A0A502G0M4_9SPHN</name>
<protein>
    <submittedName>
        <fullName evidence="1">Thermonuclease family protein</fullName>
    </submittedName>
</protein>
<evidence type="ECO:0000313" key="2">
    <source>
        <dbReference type="Proteomes" id="UP000319931"/>
    </source>
</evidence>
<dbReference type="AlphaFoldDB" id="A0A502G0M4"/>
<keyword evidence="2" id="KW-1185">Reference proteome</keyword>